<dbReference type="PANTHER" id="PTHR35392">
    <property type="entry name" value="ZN(II)2CYS6 TRANSCRIPTION FACTOR (EUROFUNG)-RELATED-RELATED"/>
    <property type="match status" value="1"/>
</dbReference>
<reference evidence="1" key="1">
    <citation type="journal article" date="2020" name="Stud. Mycol.">
        <title>101 Dothideomycetes genomes: a test case for predicting lifestyles and emergence of pathogens.</title>
        <authorList>
            <person name="Haridas S."/>
            <person name="Albert R."/>
            <person name="Binder M."/>
            <person name="Bloem J."/>
            <person name="Labutti K."/>
            <person name="Salamov A."/>
            <person name="Andreopoulos B."/>
            <person name="Baker S."/>
            <person name="Barry K."/>
            <person name="Bills G."/>
            <person name="Bluhm B."/>
            <person name="Cannon C."/>
            <person name="Castanera R."/>
            <person name="Culley D."/>
            <person name="Daum C."/>
            <person name="Ezra D."/>
            <person name="Gonzalez J."/>
            <person name="Henrissat B."/>
            <person name="Kuo A."/>
            <person name="Liang C."/>
            <person name="Lipzen A."/>
            <person name="Lutzoni F."/>
            <person name="Magnuson J."/>
            <person name="Mondo S."/>
            <person name="Nolan M."/>
            <person name="Ohm R."/>
            <person name="Pangilinan J."/>
            <person name="Park H.-J."/>
            <person name="Ramirez L."/>
            <person name="Alfaro M."/>
            <person name="Sun H."/>
            <person name="Tritt A."/>
            <person name="Yoshinaga Y."/>
            <person name="Zwiers L.-H."/>
            <person name="Turgeon B."/>
            <person name="Goodwin S."/>
            <person name="Spatafora J."/>
            <person name="Crous P."/>
            <person name="Grigoriev I."/>
        </authorList>
    </citation>
    <scope>NUCLEOTIDE SEQUENCE</scope>
    <source>
        <strain evidence="1">CBS 101060</strain>
    </source>
</reference>
<dbReference type="Proteomes" id="UP000799429">
    <property type="component" value="Unassembled WGS sequence"/>
</dbReference>
<comment type="caution">
    <text evidence="1">The sequence shown here is derived from an EMBL/GenBank/DDBJ whole genome shotgun (WGS) entry which is preliminary data.</text>
</comment>
<evidence type="ECO:0008006" key="3">
    <source>
        <dbReference type="Google" id="ProtNLM"/>
    </source>
</evidence>
<sequence>MPEYPPHPTQEQNAEVINLSPVPLDDVPNGQPGSSYLQYQYDGTTIERNSKVWHTEVEGPENPSQHIISEDWQRLFYLADTIRQQNSSNGSLSHFRTTDEYSLENFSALESNAPSLSGSSDQSMDENVSSAFDSINTGTTDINGFLPDHALWHADNWIRTLPSPPIGADTSVAMHHTFPILDTEQNGAIDFPSMNAQESTFSSLTGTPEAEHDLSSLLEYQITDPDIGYAQSFPVTGNEQAAAADMWLNGTGDYISLNHSPGTDYAIQFPDLYSPLPTLDLPHGQLVPHVNRLNLDITANNKVQKEAAEGISEREGSLTRNAHTSPLKIVQQDGKGNITANAELARPAGGRRGPLPKHKIKSITKTRREKSVCIKCRLSKVSCTGGSPCERCRNISRATVWEQPCLKAHFHEIVRSGACNYVSQRQIHHLTSDGNSRVNMPIADTFALGDLLSQLENKQDQFNIRARSLCSCGPLYTLDLSKTYRFLSRIQRRHNISRDIKLQDFINTMLHDSTGWQKCIDEPNNTADVLNLLFWWTTMPSRAIYDRVPLSTTSAPELMDIEDSAQTSDILLAAQLSRIIIRALELQAFETLQKNLNASATSGAGDLPKLVRQLGRLLLTLRWRVAWWKLYGDGSGTDEEAKMPFVERAEELVKVLYFYYWGARRKLPSWVDEGERGFVQSCYGDARFVADRLPGKGTIEGFEAWMREGEGLVEETKAVQK</sequence>
<dbReference type="PANTHER" id="PTHR35392:SF4">
    <property type="entry name" value="ZN(II)2CYS6 TRANSCRIPTION FACTOR (EUROFUNG)"/>
    <property type="match status" value="1"/>
</dbReference>
<dbReference type="EMBL" id="MU006112">
    <property type="protein sequence ID" value="KAF2835062.1"/>
    <property type="molecule type" value="Genomic_DNA"/>
</dbReference>
<dbReference type="OrthoDB" id="5425448at2759"/>
<gene>
    <name evidence="1" type="ORF">M501DRAFT_982994</name>
</gene>
<dbReference type="AlphaFoldDB" id="A0A9P4VMW1"/>
<name>A0A9P4VMW1_9PEZI</name>
<accession>A0A9P4VMW1</accession>
<evidence type="ECO:0000313" key="2">
    <source>
        <dbReference type="Proteomes" id="UP000799429"/>
    </source>
</evidence>
<organism evidence="1 2">
    <name type="scientific">Patellaria atrata CBS 101060</name>
    <dbReference type="NCBI Taxonomy" id="1346257"/>
    <lineage>
        <taxon>Eukaryota</taxon>
        <taxon>Fungi</taxon>
        <taxon>Dikarya</taxon>
        <taxon>Ascomycota</taxon>
        <taxon>Pezizomycotina</taxon>
        <taxon>Dothideomycetes</taxon>
        <taxon>Dothideomycetes incertae sedis</taxon>
        <taxon>Patellariales</taxon>
        <taxon>Patellariaceae</taxon>
        <taxon>Patellaria</taxon>
    </lineage>
</organism>
<keyword evidence="2" id="KW-1185">Reference proteome</keyword>
<dbReference type="InterPro" id="IPR052973">
    <property type="entry name" value="Fungal_sec-metab_reg_TF"/>
</dbReference>
<proteinExistence type="predicted"/>
<protein>
    <recommendedName>
        <fullName evidence="3">Zn(2)-C6 fungal-type domain-containing protein</fullName>
    </recommendedName>
</protein>
<evidence type="ECO:0000313" key="1">
    <source>
        <dbReference type="EMBL" id="KAF2835062.1"/>
    </source>
</evidence>